<keyword evidence="1" id="KW-0488">Methylation</keyword>
<gene>
    <name evidence="3" type="ORF">EWM64_g7384</name>
</gene>
<feature type="non-terminal residue" evidence="3">
    <location>
        <position position="90"/>
    </location>
</feature>
<dbReference type="InterPro" id="IPR050057">
    <property type="entry name" value="Prokaryotic/Mito_RF"/>
</dbReference>
<evidence type="ECO:0000256" key="1">
    <source>
        <dbReference type="ARBA" id="ARBA00022481"/>
    </source>
</evidence>
<dbReference type="Pfam" id="PF03462">
    <property type="entry name" value="PCRF"/>
    <property type="match status" value="1"/>
</dbReference>
<dbReference type="Proteomes" id="UP000298061">
    <property type="component" value="Unassembled WGS sequence"/>
</dbReference>
<proteinExistence type="predicted"/>
<evidence type="ECO:0000313" key="3">
    <source>
        <dbReference type="EMBL" id="TFY76631.1"/>
    </source>
</evidence>
<dbReference type="PANTHER" id="PTHR43804:SF7">
    <property type="entry name" value="LD18447P"/>
    <property type="match status" value="1"/>
</dbReference>
<keyword evidence="4" id="KW-1185">Reference proteome</keyword>
<organism evidence="3 4">
    <name type="scientific">Hericium alpestre</name>
    <dbReference type="NCBI Taxonomy" id="135208"/>
    <lineage>
        <taxon>Eukaryota</taxon>
        <taxon>Fungi</taxon>
        <taxon>Dikarya</taxon>
        <taxon>Basidiomycota</taxon>
        <taxon>Agaricomycotina</taxon>
        <taxon>Agaricomycetes</taxon>
        <taxon>Russulales</taxon>
        <taxon>Hericiaceae</taxon>
        <taxon>Hericium</taxon>
    </lineage>
</organism>
<dbReference type="GO" id="GO:0006415">
    <property type="term" value="P:translational termination"/>
    <property type="evidence" value="ECO:0007669"/>
    <property type="project" value="InterPro"/>
</dbReference>
<dbReference type="SUPFAM" id="SSF75620">
    <property type="entry name" value="Release factor"/>
    <property type="match status" value="1"/>
</dbReference>
<dbReference type="SMART" id="SM00937">
    <property type="entry name" value="PCRF"/>
    <property type="match status" value="1"/>
</dbReference>
<dbReference type="AlphaFoldDB" id="A0A4Y9ZS55"/>
<dbReference type="STRING" id="135208.A0A4Y9ZS55"/>
<name>A0A4Y9ZS55_9AGAM</name>
<sequence length="90" mass="9725">MRDLAREEATELLASLTHDLTRTFPALLIPPSSTADLSALLELKSGVGGSESSLFLADLLRMYTRFAHGQRWHSTVLASTPLDSGGIRDA</sequence>
<dbReference type="EMBL" id="SFCI01001148">
    <property type="protein sequence ID" value="TFY76631.1"/>
    <property type="molecule type" value="Genomic_DNA"/>
</dbReference>
<evidence type="ECO:0000259" key="2">
    <source>
        <dbReference type="SMART" id="SM00937"/>
    </source>
</evidence>
<feature type="domain" description="Peptide chain release factor" evidence="2">
    <location>
        <begin position="3"/>
        <end position="90"/>
    </location>
</feature>
<evidence type="ECO:0000313" key="4">
    <source>
        <dbReference type="Proteomes" id="UP000298061"/>
    </source>
</evidence>
<reference evidence="3 4" key="1">
    <citation type="submission" date="2019-02" db="EMBL/GenBank/DDBJ databases">
        <title>Genome sequencing of the rare red list fungi Hericium alpestre (H. flagellum).</title>
        <authorList>
            <person name="Buettner E."/>
            <person name="Kellner H."/>
        </authorList>
    </citation>
    <scope>NUCLEOTIDE SEQUENCE [LARGE SCALE GENOMIC DNA]</scope>
    <source>
        <strain evidence="3 4">DSM 108284</strain>
    </source>
</reference>
<dbReference type="OrthoDB" id="2019491at2759"/>
<dbReference type="InterPro" id="IPR005139">
    <property type="entry name" value="PCRF"/>
</dbReference>
<accession>A0A4Y9ZS55</accession>
<dbReference type="Gene3D" id="3.30.70.1660">
    <property type="match status" value="1"/>
</dbReference>
<comment type="caution">
    <text evidence="3">The sequence shown here is derived from an EMBL/GenBank/DDBJ whole genome shotgun (WGS) entry which is preliminary data.</text>
</comment>
<protein>
    <recommendedName>
        <fullName evidence="2">Peptide chain release factor domain-containing protein</fullName>
    </recommendedName>
</protein>
<dbReference type="PANTHER" id="PTHR43804">
    <property type="entry name" value="LD18447P"/>
    <property type="match status" value="1"/>
</dbReference>
<dbReference type="InterPro" id="IPR045853">
    <property type="entry name" value="Pep_chain_release_fac_I_sf"/>
</dbReference>